<dbReference type="NCBIfam" id="TIGR03619">
    <property type="entry name" value="F420_Rv2161c"/>
    <property type="match status" value="1"/>
</dbReference>
<dbReference type="InterPro" id="IPR050172">
    <property type="entry name" value="SsuD_RutA_monooxygenase"/>
</dbReference>
<sequence>MPAGPDAGRGATVGCVRFAISIPQLIADGAFDPAAFRHHLARAEALGFESAWTQEQVLGAAPTLGPIETLTYAAACTERLRLGCAVFVTPLHVPVHLAKSVATLDQLSRGRLEIGVGTGGRGRMFSAFGVGPGGLVARFNEGLRLMKACWTEPRITFEGRFWQLEDAAMEPKPFQKPYPPLWFGGNHPDALRRAVRHGDGFFGAGSTETGRFAEQVRLVREALAEEGRDPGGFGIAKRVYIAVDDDGARARRDIDAALERLYGRTGLAPVAVAGTPEACARGLREVADAGAQMILLNPLSEETTQMERLAADVLPRLS</sequence>
<dbReference type="PANTHER" id="PTHR42847">
    <property type="entry name" value="ALKANESULFONATE MONOOXYGENASE"/>
    <property type="match status" value="1"/>
</dbReference>
<evidence type="ECO:0000313" key="6">
    <source>
        <dbReference type="EMBL" id="TQL88008.1"/>
    </source>
</evidence>
<dbReference type="SUPFAM" id="SSF51679">
    <property type="entry name" value="Bacterial luciferase-like"/>
    <property type="match status" value="1"/>
</dbReference>
<comment type="caution">
    <text evidence="6">The sequence shown here is derived from an EMBL/GenBank/DDBJ whole genome shotgun (WGS) entry which is preliminary data.</text>
</comment>
<proteinExistence type="predicted"/>
<evidence type="ECO:0000313" key="7">
    <source>
        <dbReference type="Proteomes" id="UP000316096"/>
    </source>
</evidence>
<protein>
    <submittedName>
        <fullName evidence="6">Putative F420-dependent oxidoreductase</fullName>
    </submittedName>
</protein>
<dbReference type="InterPro" id="IPR036661">
    <property type="entry name" value="Luciferase-like_sf"/>
</dbReference>
<dbReference type="AlphaFoldDB" id="A0A543BT49"/>
<keyword evidence="2" id="KW-0288">FMN</keyword>
<dbReference type="Pfam" id="PF00296">
    <property type="entry name" value="Bac_luciferase"/>
    <property type="match status" value="1"/>
</dbReference>
<accession>A0A543BT49</accession>
<evidence type="ECO:0000256" key="1">
    <source>
        <dbReference type="ARBA" id="ARBA00022630"/>
    </source>
</evidence>
<dbReference type="Gene3D" id="3.20.20.30">
    <property type="entry name" value="Luciferase-like domain"/>
    <property type="match status" value="1"/>
</dbReference>
<organism evidence="6 7">
    <name type="scientific">Actinoallomurus bryophytorum</name>
    <dbReference type="NCBI Taxonomy" id="1490222"/>
    <lineage>
        <taxon>Bacteria</taxon>
        <taxon>Bacillati</taxon>
        <taxon>Actinomycetota</taxon>
        <taxon>Actinomycetes</taxon>
        <taxon>Streptosporangiales</taxon>
        <taxon>Thermomonosporaceae</taxon>
        <taxon>Actinoallomurus</taxon>
    </lineage>
</organism>
<evidence type="ECO:0000259" key="5">
    <source>
        <dbReference type="Pfam" id="PF00296"/>
    </source>
</evidence>
<dbReference type="GO" id="GO:0008726">
    <property type="term" value="F:alkanesulfonate monooxygenase activity"/>
    <property type="evidence" value="ECO:0007669"/>
    <property type="project" value="TreeGrafter"/>
</dbReference>
<keyword evidence="4" id="KW-0503">Monooxygenase</keyword>
<dbReference type="GO" id="GO:0046306">
    <property type="term" value="P:alkanesulfonate catabolic process"/>
    <property type="evidence" value="ECO:0007669"/>
    <property type="project" value="TreeGrafter"/>
</dbReference>
<evidence type="ECO:0000256" key="2">
    <source>
        <dbReference type="ARBA" id="ARBA00022643"/>
    </source>
</evidence>
<reference evidence="6 7" key="1">
    <citation type="submission" date="2019-06" db="EMBL/GenBank/DDBJ databases">
        <title>Sequencing the genomes of 1000 actinobacteria strains.</title>
        <authorList>
            <person name="Klenk H.-P."/>
        </authorList>
    </citation>
    <scope>NUCLEOTIDE SEQUENCE [LARGE SCALE GENOMIC DNA]</scope>
    <source>
        <strain evidence="6 7">DSM 102200</strain>
    </source>
</reference>
<keyword evidence="7" id="KW-1185">Reference proteome</keyword>
<keyword evidence="1" id="KW-0285">Flavoprotein</keyword>
<dbReference type="EMBL" id="VFOZ01000003">
    <property type="protein sequence ID" value="TQL88008.1"/>
    <property type="molecule type" value="Genomic_DNA"/>
</dbReference>
<dbReference type="InterPro" id="IPR011251">
    <property type="entry name" value="Luciferase-like_dom"/>
</dbReference>
<feature type="domain" description="Luciferase-like" evidence="5">
    <location>
        <begin position="29"/>
        <end position="258"/>
    </location>
</feature>
<name>A0A543BT49_9ACTN</name>
<gene>
    <name evidence="6" type="ORF">FB559_8620</name>
</gene>
<dbReference type="PANTHER" id="PTHR42847:SF4">
    <property type="entry name" value="ALKANESULFONATE MONOOXYGENASE-RELATED"/>
    <property type="match status" value="1"/>
</dbReference>
<dbReference type="InterPro" id="IPR019921">
    <property type="entry name" value="Lucif-like_OxRdtase_Rv2161c"/>
</dbReference>
<evidence type="ECO:0000256" key="3">
    <source>
        <dbReference type="ARBA" id="ARBA00023002"/>
    </source>
</evidence>
<dbReference type="Proteomes" id="UP000316096">
    <property type="component" value="Unassembled WGS sequence"/>
</dbReference>
<keyword evidence="3" id="KW-0560">Oxidoreductase</keyword>
<evidence type="ECO:0000256" key="4">
    <source>
        <dbReference type="ARBA" id="ARBA00023033"/>
    </source>
</evidence>